<dbReference type="InterPro" id="IPR017937">
    <property type="entry name" value="Thioredoxin_CS"/>
</dbReference>
<sequence length="169" mass="19412">MNRTQSSNTAFLIVAFMLIGSLFLKPAIAQDKSIYWRPFEEALQIAEKKQQVIIVDVWAPWCGWCKKMEKQVYPNVSENLSTRFVWTRLNRDDNNSTIQFSNQPFSPLRLAQKLNVQNVPALVFLAPNGDYLFHKSGFTEVNTFESIMSYIASDTNPNGSYENFISTNQ</sequence>
<dbReference type="InterPro" id="IPR013766">
    <property type="entry name" value="Thioredoxin_domain"/>
</dbReference>
<organism evidence="3 4">
    <name type="scientific">Rhodohalobacter sulfatireducens</name>
    <dbReference type="NCBI Taxonomy" id="2911366"/>
    <lineage>
        <taxon>Bacteria</taxon>
        <taxon>Pseudomonadati</taxon>
        <taxon>Balneolota</taxon>
        <taxon>Balneolia</taxon>
        <taxon>Balneolales</taxon>
        <taxon>Balneolaceae</taxon>
        <taxon>Rhodohalobacter</taxon>
    </lineage>
</organism>
<reference evidence="3" key="1">
    <citation type="submission" date="2022-01" db="EMBL/GenBank/DDBJ databases">
        <authorList>
            <person name="Wang Y."/>
        </authorList>
    </citation>
    <scope>NUCLEOTIDE SEQUENCE</scope>
    <source>
        <strain evidence="3">WB101</strain>
    </source>
</reference>
<evidence type="ECO:0000313" key="4">
    <source>
        <dbReference type="Proteomes" id="UP001165366"/>
    </source>
</evidence>
<evidence type="ECO:0000259" key="2">
    <source>
        <dbReference type="PROSITE" id="PS51352"/>
    </source>
</evidence>
<dbReference type="EMBL" id="JAKLWS010000008">
    <property type="protein sequence ID" value="MCG2588568.1"/>
    <property type="molecule type" value="Genomic_DNA"/>
</dbReference>
<dbReference type="PROSITE" id="PS00194">
    <property type="entry name" value="THIOREDOXIN_1"/>
    <property type="match status" value="1"/>
</dbReference>
<evidence type="ECO:0000256" key="1">
    <source>
        <dbReference type="ARBA" id="ARBA00023284"/>
    </source>
</evidence>
<keyword evidence="4" id="KW-1185">Reference proteome</keyword>
<dbReference type="Proteomes" id="UP001165366">
    <property type="component" value="Unassembled WGS sequence"/>
</dbReference>
<keyword evidence="1" id="KW-0676">Redox-active center</keyword>
<name>A0ABS9KCJ2_9BACT</name>
<dbReference type="Pfam" id="PF03190">
    <property type="entry name" value="Thioredox_DsbH"/>
    <property type="match status" value="1"/>
</dbReference>
<dbReference type="RefSeq" id="WP_237853408.1">
    <property type="nucleotide sequence ID" value="NZ_JAKLWS010000008.1"/>
</dbReference>
<evidence type="ECO:0000313" key="3">
    <source>
        <dbReference type="EMBL" id="MCG2588568.1"/>
    </source>
</evidence>
<gene>
    <name evidence="3" type="ORF">L6773_08335</name>
</gene>
<dbReference type="InterPro" id="IPR036249">
    <property type="entry name" value="Thioredoxin-like_sf"/>
</dbReference>
<comment type="caution">
    <text evidence="3">The sequence shown here is derived from an EMBL/GenBank/DDBJ whole genome shotgun (WGS) entry which is preliminary data.</text>
</comment>
<proteinExistence type="predicted"/>
<accession>A0ABS9KCJ2</accession>
<dbReference type="InterPro" id="IPR004879">
    <property type="entry name" value="Ssp411-like_TRX"/>
</dbReference>
<reference evidence="3" key="2">
    <citation type="submission" date="2024-05" db="EMBL/GenBank/DDBJ databases">
        <title>Rhodohalobacter halophilus gen. nov., sp. nov., a moderately halophilic member of the family Balneolaceae.</title>
        <authorList>
            <person name="Xia J."/>
        </authorList>
    </citation>
    <scope>NUCLEOTIDE SEQUENCE</scope>
    <source>
        <strain evidence="3">WB101</strain>
    </source>
</reference>
<feature type="domain" description="Thioredoxin" evidence="2">
    <location>
        <begin position="13"/>
        <end position="156"/>
    </location>
</feature>
<dbReference type="Gene3D" id="3.40.30.10">
    <property type="entry name" value="Glutaredoxin"/>
    <property type="match status" value="1"/>
</dbReference>
<dbReference type="SUPFAM" id="SSF52833">
    <property type="entry name" value="Thioredoxin-like"/>
    <property type="match status" value="1"/>
</dbReference>
<protein>
    <submittedName>
        <fullName evidence="3">Thioredoxin domain-containing protein</fullName>
    </submittedName>
</protein>
<dbReference type="PROSITE" id="PS51352">
    <property type="entry name" value="THIOREDOXIN_2"/>
    <property type="match status" value="1"/>
</dbReference>